<sequence>MTTPYGSDPGTALRATDPAGGPSAVALRATDPAGGPSAVALRATDPARWLEAASAWRFWAVAAGSWAADVRSCAARLRSVWTGSAAEALAARLGRLVRRLDLFRLECWAADQALSEFAASLTRAGPADDLAAASTADRRATEQLQALFLTEASPPASPSPSCTASPAEVGRWWAGLGPEHREWLLVTEPGTIGSLDGVPAAARDRANRLLLDQLPRGGAALVALRDRLAGGDGPRAYLMALDPGGDGRAVVALGDPDRAEVLLTHVPGMTADLASFGGELDRAERVAVRAGELAPGRAASAVMWLGYDAPDFLGEASSRARAEAGAPALRRFQDGLRVTHEGRPARQTVLGHSYGSLVVGTAAARAGFAADSVVFVGSPGVGVDSAGGLHVPSGEVWASTSRTDVIQWAAVSPRSLAEDLLTSQIRPAGAVLAFSRPENDLYYGTNPADPAFGARTFPSQPDAGHLGYWDEGGPALDALTNITLGRTDVIPR</sequence>
<dbReference type="EMBL" id="PVZG01000024">
    <property type="protein sequence ID" value="PRY20306.1"/>
    <property type="molecule type" value="Genomic_DNA"/>
</dbReference>
<feature type="region of interest" description="Disordered" evidence="1">
    <location>
        <begin position="1"/>
        <end position="23"/>
    </location>
</feature>
<accession>A0A2T0RGH5</accession>
<dbReference type="InterPro" id="IPR029058">
    <property type="entry name" value="AB_hydrolase_fold"/>
</dbReference>
<evidence type="ECO:0000313" key="3">
    <source>
        <dbReference type="EMBL" id="PRY20306.1"/>
    </source>
</evidence>
<gene>
    <name evidence="3" type="ORF">CLV70_12418</name>
</gene>
<name>A0A2T0RGH5_9ACTN</name>
<protein>
    <submittedName>
        <fullName evidence="3">Alpha/beta hydrolase family protein</fullName>
    </submittedName>
</protein>
<dbReference type="GO" id="GO:0016787">
    <property type="term" value="F:hydrolase activity"/>
    <property type="evidence" value="ECO:0007669"/>
    <property type="project" value="UniProtKB-KW"/>
</dbReference>
<keyword evidence="4" id="KW-1185">Reference proteome</keyword>
<dbReference type="InterPro" id="IPR010427">
    <property type="entry name" value="DUF1023"/>
</dbReference>
<reference evidence="3 4" key="1">
    <citation type="submission" date="2018-03" db="EMBL/GenBank/DDBJ databases">
        <title>Genomic Encyclopedia of Archaeal and Bacterial Type Strains, Phase II (KMG-II): from individual species to whole genera.</title>
        <authorList>
            <person name="Goeker M."/>
        </authorList>
    </citation>
    <scope>NUCLEOTIDE SEQUENCE [LARGE SCALE GENOMIC DNA]</scope>
    <source>
        <strain evidence="3 4">DSM 45348</strain>
    </source>
</reference>
<organism evidence="3 4">
    <name type="scientific">Pseudosporangium ferrugineum</name>
    <dbReference type="NCBI Taxonomy" id="439699"/>
    <lineage>
        <taxon>Bacteria</taxon>
        <taxon>Bacillati</taxon>
        <taxon>Actinomycetota</taxon>
        <taxon>Actinomycetes</taxon>
        <taxon>Micromonosporales</taxon>
        <taxon>Micromonosporaceae</taxon>
        <taxon>Pseudosporangium</taxon>
    </lineage>
</organism>
<dbReference type="SUPFAM" id="SSF53474">
    <property type="entry name" value="alpha/beta-Hydrolases"/>
    <property type="match status" value="1"/>
</dbReference>
<evidence type="ECO:0000313" key="4">
    <source>
        <dbReference type="Proteomes" id="UP000239209"/>
    </source>
</evidence>
<dbReference type="AlphaFoldDB" id="A0A2T0RGH5"/>
<feature type="domain" description="DUF1023" evidence="2">
    <location>
        <begin position="242"/>
        <end position="408"/>
    </location>
</feature>
<dbReference type="Proteomes" id="UP000239209">
    <property type="component" value="Unassembled WGS sequence"/>
</dbReference>
<evidence type="ECO:0000259" key="2">
    <source>
        <dbReference type="Pfam" id="PF06259"/>
    </source>
</evidence>
<dbReference type="Pfam" id="PF06259">
    <property type="entry name" value="Abhydrolase_8"/>
    <property type="match status" value="1"/>
</dbReference>
<keyword evidence="3" id="KW-0378">Hydrolase</keyword>
<dbReference type="OrthoDB" id="5969911at2"/>
<comment type="caution">
    <text evidence="3">The sequence shown here is derived from an EMBL/GenBank/DDBJ whole genome shotgun (WGS) entry which is preliminary data.</text>
</comment>
<evidence type="ECO:0000256" key="1">
    <source>
        <dbReference type="SAM" id="MobiDB-lite"/>
    </source>
</evidence>
<dbReference type="RefSeq" id="WP_106130595.1">
    <property type="nucleotide sequence ID" value="NZ_PVZG01000024.1"/>
</dbReference>
<proteinExistence type="predicted"/>